<dbReference type="PANTHER" id="PTHR45630">
    <property type="entry name" value="CATION-TRANSPORTING ATPASE-RELATED"/>
    <property type="match status" value="1"/>
</dbReference>
<evidence type="ECO:0000256" key="2">
    <source>
        <dbReference type="ARBA" id="ARBA00022723"/>
    </source>
</evidence>
<keyword evidence="5" id="KW-0460">Magnesium</keyword>
<evidence type="ECO:0000256" key="7">
    <source>
        <dbReference type="SAM" id="Phobius"/>
    </source>
</evidence>
<dbReference type="GO" id="GO:0046872">
    <property type="term" value="F:metal ion binding"/>
    <property type="evidence" value="ECO:0007669"/>
    <property type="project" value="UniProtKB-KW"/>
</dbReference>
<name>A0ABD2PIU8_9PLAT</name>
<organism evidence="8 9">
    <name type="scientific">Cichlidogyrus casuarinus</name>
    <dbReference type="NCBI Taxonomy" id="1844966"/>
    <lineage>
        <taxon>Eukaryota</taxon>
        <taxon>Metazoa</taxon>
        <taxon>Spiralia</taxon>
        <taxon>Lophotrochozoa</taxon>
        <taxon>Platyhelminthes</taxon>
        <taxon>Monogenea</taxon>
        <taxon>Monopisthocotylea</taxon>
        <taxon>Dactylogyridea</taxon>
        <taxon>Ancyrocephalidae</taxon>
        <taxon>Cichlidogyrus</taxon>
    </lineage>
</organism>
<keyword evidence="3" id="KW-0547">Nucleotide-binding</keyword>
<evidence type="ECO:0000256" key="6">
    <source>
        <dbReference type="ARBA" id="ARBA00022967"/>
    </source>
</evidence>
<protein>
    <recommendedName>
        <fullName evidence="10">Vomeronasal type-1 receptor</fullName>
    </recommendedName>
</protein>
<keyword evidence="7" id="KW-0812">Transmembrane</keyword>
<keyword evidence="2" id="KW-0479">Metal-binding</keyword>
<evidence type="ECO:0000256" key="5">
    <source>
        <dbReference type="ARBA" id="ARBA00022842"/>
    </source>
</evidence>
<sequence>MFKILAINALISAYSLSELFLKGFKPSEAQVVLLALLLAGSFLFISRAQVRVLVVSLTRTFSKPLKRLSKQRPLGNIFNVYTLLSVFLQFAVHFFVLSTIVHQAESRMPLPQHSHGHNQSNSTGANHTKFDPFEVAKGEFQPSILNTAVYLISTGMQVRSTFSSSLLIYSLEMKQKV</sequence>
<dbReference type="EMBL" id="JBJKFK010007569">
    <property type="protein sequence ID" value="KAL3307355.1"/>
    <property type="molecule type" value="Genomic_DNA"/>
</dbReference>
<dbReference type="InterPro" id="IPR006544">
    <property type="entry name" value="P-type_TPase_V"/>
</dbReference>
<evidence type="ECO:0000256" key="4">
    <source>
        <dbReference type="ARBA" id="ARBA00022840"/>
    </source>
</evidence>
<gene>
    <name evidence="8" type="ORF">Ciccas_014135</name>
</gene>
<keyword evidence="6" id="KW-1278">Translocase</keyword>
<keyword evidence="9" id="KW-1185">Reference proteome</keyword>
<dbReference type="PANTHER" id="PTHR45630:SF7">
    <property type="entry name" value="ENDOPLASMIC RETICULUM TRANSMEMBRANE HELIX TRANSLOCASE"/>
    <property type="match status" value="1"/>
</dbReference>
<feature type="transmembrane region" description="Helical" evidence="7">
    <location>
        <begin position="31"/>
        <end position="57"/>
    </location>
</feature>
<evidence type="ECO:0008006" key="10">
    <source>
        <dbReference type="Google" id="ProtNLM"/>
    </source>
</evidence>
<proteinExistence type="predicted"/>
<keyword evidence="7" id="KW-0472">Membrane</keyword>
<dbReference type="GO" id="GO:0016020">
    <property type="term" value="C:membrane"/>
    <property type="evidence" value="ECO:0007669"/>
    <property type="project" value="UniProtKB-SubCell"/>
</dbReference>
<comment type="caution">
    <text evidence="8">The sequence shown here is derived from an EMBL/GenBank/DDBJ whole genome shotgun (WGS) entry which is preliminary data.</text>
</comment>
<accession>A0ABD2PIU8</accession>
<comment type="subcellular location">
    <subcellularLocation>
        <location evidence="1">Membrane</location>
        <topology evidence="1">Multi-pass membrane protein</topology>
    </subcellularLocation>
</comment>
<dbReference type="GO" id="GO:0005524">
    <property type="term" value="F:ATP binding"/>
    <property type="evidence" value="ECO:0007669"/>
    <property type="project" value="UniProtKB-KW"/>
</dbReference>
<dbReference type="Proteomes" id="UP001626550">
    <property type="component" value="Unassembled WGS sequence"/>
</dbReference>
<reference evidence="8 9" key="1">
    <citation type="submission" date="2024-11" db="EMBL/GenBank/DDBJ databases">
        <title>Adaptive evolution of stress response genes in parasites aligns with host niche diversity.</title>
        <authorList>
            <person name="Hahn C."/>
            <person name="Resl P."/>
        </authorList>
    </citation>
    <scope>NUCLEOTIDE SEQUENCE [LARGE SCALE GENOMIC DNA]</scope>
    <source>
        <strain evidence="8">EGGRZ-B1_66</strain>
        <tissue evidence="8">Body</tissue>
    </source>
</reference>
<keyword evidence="7" id="KW-1133">Transmembrane helix</keyword>
<evidence type="ECO:0000256" key="1">
    <source>
        <dbReference type="ARBA" id="ARBA00004141"/>
    </source>
</evidence>
<evidence type="ECO:0000313" key="9">
    <source>
        <dbReference type="Proteomes" id="UP001626550"/>
    </source>
</evidence>
<keyword evidence="4" id="KW-0067">ATP-binding</keyword>
<evidence type="ECO:0000256" key="3">
    <source>
        <dbReference type="ARBA" id="ARBA00022741"/>
    </source>
</evidence>
<dbReference type="AlphaFoldDB" id="A0ABD2PIU8"/>
<evidence type="ECO:0000313" key="8">
    <source>
        <dbReference type="EMBL" id="KAL3307355.1"/>
    </source>
</evidence>
<feature type="transmembrane region" description="Helical" evidence="7">
    <location>
        <begin position="78"/>
        <end position="101"/>
    </location>
</feature>